<proteinExistence type="predicted"/>
<sequence length="135" mass="15826">MQPSIAWPCWSVLLGRSRRFVAVQRQQFVGAPYIFQTAKFRPPLVSVHQTSWNGFSGSFESRYVVRWKRLHKGHSRMLRRRAMTISELGEKACGIGHCTDPMWCIRYTWSWYIVEHSTVPSMSSRCRERIDSSTK</sequence>
<name>A0A024URX4_9STRA</name>
<dbReference type="EMBL" id="KI913953">
    <property type="protein sequence ID" value="ETW09044.1"/>
    <property type="molecule type" value="Genomic_DNA"/>
</dbReference>
<accession>A0A024URX4</accession>
<dbReference type="AlphaFoldDB" id="A0A024URX4"/>
<protein>
    <submittedName>
        <fullName evidence="1">Uncharacterized protein</fullName>
    </submittedName>
</protein>
<dbReference type="VEuPathDB" id="FungiDB:H310_01511"/>
<evidence type="ECO:0000313" key="1">
    <source>
        <dbReference type="EMBL" id="ETW09044.1"/>
    </source>
</evidence>
<dbReference type="RefSeq" id="XP_008862849.1">
    <property type="nucleotide sequence ID" value="XM_008864627.1"/>
</dbReference>
<reference evidence="1" key="1">
    <citation type="submission" date="2013-12" db="EMBL/GenBank/DDBJ databases">
        <title>The Genome Sequence of Aphanomyces invadans NJM9701.</title>
        <authorList>
            <consortium name="The Broad Institute Genomics Platform"/>
            <person name="Russ C."/>
            <person name="Tyler B."/>
            <person name="van West P."/>
            <person name="Dieguez-Uribeondo J."/>
            <person name="Young S.K."/>
            <person name="Zeng Q."/>
            <person name="Gargeya S."/>
            <person name="Fitzgerald M."/>
            <person name="Abouelleil A."/>
            <person name="Alvarado L."/>
            <person name="Chapman S.B."/>
            <person name="Gainer-Dewar J."/>
            <person name="Goldberg J."/>
            <person name="Griggs A."/>
            <person name="Gujja S."/>
            <person name="Hansen M."/>
            <person name="Howarth C."/>
            <person name="Imamovic A."/>
            <person name="Ireland A."/>
            <person name="Larimer J."/>
            <person name="McCowan C."/>
            <person name="Murphy C."/>
            <person name="Pearson M."/>
            <person name="Poon T.W."/>
            <person name="Priest M."/>
            <person name="Roberts A."/>
            <person name="Saif S."/>
            <person name="Shea T."/>
            <person name="Sykes S."/>
            <person name="Wortman J."/>
            <person name="Nusbaum C."/>
            <person name="Birren B."/>
        </authorList>
    </citation>
    <scope>NUCLEOTIDE SEQUENCE [LARGE SCALE GENOMIC DNA]</scope>
    <source>
        <strain evidence="1">NJM9701</strain>
    </source>
</reference>
<gene>
    <name evidence="1" type="ORF">H310_01511</name>
</gene>
<dbReference type="GeneID" id="20078561"/>
<organism evidence="1">
    <name type="scientific">Aphanomyces invadans</name>
    <dbReference type="NCBI Taxonomy" id="157072"/>
    <lineage>
        <taxon>Eukaryota</taxon>
        <taxon>Sar</taxon>
        <taxon>Stramenopiles</taxon>
        <taxon>Oomycota</taxon>
        <taxon>Saprolegniomycetes</taxon>
        <taxon>Saprolegniales</taxon>
        <taxon>Verrucalvaceae</taxon>
        <taxon>Aphanomyces</taxon>
    </lineage>
</organism>